<keyword evidence="4 7" id="KW-0547">Nucleotide-binding</keyword>
<evidence type="ECO:0000256" key="4">
    <source>
        <dbReference type="ARBA" id="ARBA00022741"/>
    </source>
</evidence>
<feature type="compositionally biased region" description="Low complexity" evidence="8">
    <location>
        <begin position="510"/>
        <end position="523"/>
    </location>
</feature>
<dbReference type="Pfam" id="PF00069">
    <property type="entry name" value="Pkinase"/>
    <property type="match status" value="1"/>
</dbReference>
<feature type="region of interest" description="Disordered" evidence="8">
    <location>
        <begin position="311"/>
        <end position="368"/>
    </location>
</feature>
<evidence type="ECO:0000256" key="6">
    <source>
        <dbReference type="ARBA" id="ARBA00022840"/>
    </source>
</evidence>
<evidence type="ECO:0000256" key="1">
    <source>
        <dbReference type="ARBA" id="ARBA00012513"/>
    </source>
</evidence>
<dbReference type="InterPro" id="IPR008271">
    <property type="entry name" value="Ser/Thr_kinase_AS"/>
</dbReference>
<name>A0ABR9ZHP6_9CORY</name>
<evidence type="ECO:0000256" key="2">
    <source>
        <dbReference type="ARBA" id="ARBA00022527"/>
    </source>
</evidence>
<accession>A0ABR9ZHP6</accession>
<comment type="caution">
    <text evidence="11">The sequence shown here is derived from an EMBL/GenBank/DDBJ whole genome shotgun (WGS) entry which is preliminary data.</text>
</comment>
<keyword evidence="9" id="KW-1133">Transmembrane helix</keyword>
<dbReference type="PROSITE" id="PS00108">
    <property type="entry name" value="PROTEIN_KINASE_ST"/>
    <property type="match status" value="1"/>
</dbReference>
<keyword evidence="2 11" id="KW-0723">Serine/threonine-protein kinase</keyword>
<protein>
    <recommendedName>
        <fullName evidence="1">non-specific serine/threonine protein kinase</fullName>
        <ecNumber evidence="1">2.7.11.1</ecNumber>
    </recommendedName>
</protein>
<dbReference type="SUPFAM" id="SSF56112">
    <property type="entry name" value="Protein kinase-like (PK-like)"/>
    <property type="match status" value="1"/>
</dbReference>
<evidence type="ECO:0000259" key="10">
    <source>
        <dbReference type="PROSITE" id="PS50011"/>
    </source>
</evidence>
<evidence type="ECO:0000256" key="9">
    <source>
        <dbReference type="SAM" id="Phobius"/>
    </source>
</evidence>
<dbReference type="InterPro" id="IPR000719">
    <property type="entry name" value="Prot_kinase_dom"/>
</dbReference>
<dbReference type="EC" id="2.7.11.1" evidence="1"/>
<evidence type="ECO:0000313" key="12">
    <source>
        <dbReference type="Proteomes" id="UP000635902"/>
    </source>
</evidence>
<feature type="binding site" evidence="7">
    <location>
        <position position="49"/>
    </location>
    <ligand>
        <name>ATP</name>
        <dbReference type="ChEBI" id="CHEBI:30616"/>
    </ligand>
</feature>
<keyword evidence="9" id="KW-0472">Membrane</keyword>
<feature type="domain" description="Protein kinase" evidence="10">
    <location>
        <begin position="20"/>
        <end position="283"/>
    </location>
</feature>
<dbReference type="Gene3D" id="1.10.510.10">
    <property type="entry name" value="Transferase(Phosphotransferase) domain 1"/>
    <property type="match status" value="1"/>
</dbReference>
<dbReference type="CDD" id="cd14014">
    <property type="entry name" value="STKc_PknB_like"/>
    <property type="match status" value="1"/>
</dbReference>
<dbReference type="GO" id="GO:0004674">
    <property type="term" value="F:protein serine/threonine kinase activity"/>
    <property type="evidence" value="ECO:0007669"/>
    <property type="project" value="UniProtKB-KW"/>
</dbReference>
<evidence type="ECO:0000313" key="11">
    <source>
        <dbReference type="EMBL" id="MBF4552533.1"/>
    </source>
</evidence>
<sequence length="535" mass="55421">MKQPDRTDIERIQGLIGQRYQLSWIIGRGGMSTVWLALDTQTEHDVAIKVLKPEYTDNAEFRSRFRNEAETSEIFQSENVVRTYDYSEVSDPITGTTLCFMVMEYIRGESLADVLSRERNLPPKLAVDVMAQVALGLQTIHSHHLVHRDIKPGNLLITPDGLVKVTDFGIAKAAAAVPLTQTGMVVGTAQYVSPEQAQGQNVGPASDIYSLGVVAYEMLAGRRPFSGESTVSVAIKHISNAPPPLPAEIPGALRELVGICLRKNPRARYADGAELASAIQRVVEGERPPQPHAVPPTDVDSQPFTEQLGQVATGSGTSVPPRQGPAEQPERSGAAAPVPAGAGAGARGASGTRTHAATPAASAQNAQKKGNGTGPLVALGAVAVLALGALGYLFFTGNDQSTPDPETLTVTNEVTTESTPPPNTTTYTQPSTSDSEPSPTSETRTSPETTEPEATSSDSSAPSSSENPAPNGNSGNSGPNGNSGNSGNSGNQGNSGQAESGGAGNGGNTGATTAQGTGETPQGNGVDSPITQTET</sequence>
<proteinExistence type="predicted"/>
<keyword evidence="3" id="KW-0808">Transferase</keyword>
<dbReference type="InterPro" id="IPR011009">
    <property type="entry name" value="Kinase-like_dom_sf"/>
</dbReference>
<evidence type="ECO:0000256" key="8">
    <source>
        <dbReference type="SAM" id="MobiDB-lite"/>
    </source>
</evidence>
<keyword evidence="12" id="KW-1185">Reference proteome</keyword>
<dbReference type="PANTHER" id="PTHR43289">
    <property type="entry name" value="MITOGEN-ACTIVATED PROTEIN KINASE KINASE KINASE 20-RELATED"/>
    <property type="match status" value="1"/>
</dbReference>
<reference evidence="11 12" key="1">
    <citation type="submission" date="2020-10" db="EMBL/GenBank/DDBJ databases">
        <title>Novel species in genus Corynebacterium.</title>
        <authorList>
            <person name="Zhang G."/>
        </authorList>
    </citation>
    <scope>NUCLEOTIDE SEQUENCE [LARGE SCALE GENOMIC DNA]</scope>
    <source>
        <strain evidence="11 12">DSM 45110</strain>
    </source>
</reference>
<feature type="compositionally biased region" description="Low complexity" evidence="8">
    <location>
        <begin position="412"/>
        <end position="498"/>
    </location>
</feature>
<dbReference type="SMART" id="SM00220">
    <property type="entry name" value="S_TKc"/>
    <property type="match status" value="1"/>
</dbReference>
<feature type="compositionally biased region" description="Gly residues" evidence="8">
    <location>
        <begin position="499"/>
        <end position="509"/>
    </location>
</feature>
<dbReference type="InterPro" id="IPR017441">
    <property type="entry name" value="Protein_kinase_ATP_BS"/>
</dbReference>
<keyword evidence="9" id="KW-0812">Transmembrane</keyword>
<feature type="transmembrane region" description="Helical" evidence="9">
    <location>
        <begin position="376"/>
        <end position="395"/>
    </location>
</feature>
<gene>
    <name evidence="11" type="ORF">IRY30_00335</name>
</gene>
<dbReference type="PANTHER" id="PTHR43289:SF6">
    <property type="entry name" value="SERINE_THREONINE-PROTEIN KINASE NEKL-3"/>
    <property type="match status" value="1"/>
</dbReference>
<evidence type="ECO:0000256" key="5">
    <source>
        <dbReference type="ARBA" id="ARBA00022777"/>
    </source>
</evidence>
<dbReference type="PROSITE" id="PS50011">
    <property type="entry name" value="PROTEIN_KINASE_DOM"/>
    <property type="match status" value="1"/>
</dbReference>
<keyword evidence="6 7" id="KW-0067">ATP-binding</keyword>
<dbReference type="Proteomes" id="UP000635902">
    <property type="component" value="Unassembled WGS sequence"/>
</dbReference>
<feature type="region of interest" description="Disordered" evidence="8">
    <location>
        <begin position="412"/>
        <end position="535"/>
    </location>
</feature>
<evidence type="ECO:0000256" key="3">
    <source>
        <dbReference type="ARBA" id="ARBA00022679"/>
    </source>
</evidence>
<dbReference type="Gene3D" id="3.30.200.20">
    <property type="entry name" value="Phosphorylase Kinase, domain 1"/>
    <property type="match status" value="1"/>
</dbReference>
<feature type="compositionally biased region" description="Low complexity" evidence="8">
    <location>
        <begin position="349"/>
        <end position="366"/>
    </location>
</feature>
<dbReference type="RefSeq" id="WP_194555442.1">
    <property type="nucleotide sequence ID" value="NZ_JADKMY010000001.1"/>
</dbReference>
<dbReference type="PROSITE" id="PS00107">
    <property type="entry name" value="PROTEIN_KINASE_ATP"/>
    <property type="match status" value="1"/>
</dbReference>
<feature type="compositionally biased region" description="Polar residues" evidence="8">
    <location>
        <begin position="311"/>
        <end position="320"/>
    </location>
</feature>
<keyword evidence="5 11" id="KW-0418">Kinase</keyword>
<evidence type="ECO:0000256" key="7">
    <source>
        <dbReference type="PROSITE-ProRule" id="PRU10141"/>
    </source>
</evidence>
<feature type="compositionally biased region" description="Low complexity" evidence="8">
    <location>
        <begin position="332"/>
        <end position="341"/>
    </location>
</feature>
<dbReference type="EMBL" id="JADKMY010000001">
    <property type="protein sequence ID" value="MBF4552533.1"/>
    <property type="molecule type" value="Genomic_DNA"/>
</dbReference>
<organism evidence="11 12">
    <name type="scientific">Corynebacterium suicordis DSM 45110</name>
    <dbReference type="NCBI Taxonomy" id="1121369"/>
    <lineage>
        <taxon>Bacteria</taxon>
        <taxon>Bacillati</taxon>
        <taxon>Actinomycetota</taxon>
        <taxon>Actinomycetes</taxon>
        <taxon>Mycobacteriales</taxon>
        <taxon>Corynebacteriaceae</taxon>
        <taxon>Corynebacterium</taxon>
    </lineage>
</organism>